<keyword evidence="12 15" id="KW-0012">Acyltransferase</keyword>
<dbReference type="CDD" id="cd04301">
    <property type="entry name" value="NAT_SF"/>
    <property type="match status" value="1"/>
</dbReference>
<evidence type="ECO:0000313" key="15">
    <source>
        <dbReference type="EMBL" id="VDH97504.1"/>
    </source>
</evidence>
<dbReference type="InterPro" id="IPR002717">
    <property type="entry name" value="HAT_MYST-type"/>
</dbReference>
<evidence type="ECO:0000256" key="3">
    <source>
        <dbReference type="ARBA" id="ARBA00013184"/>
    </source>
</evidence>
<dbReference type="SUPFAM" id="SSF55729">
    <property type="entry name" value="Acyl-CoA N-acyltransferases (Nat)"/>
    <property type="match status" value="1"/>
</dbReference>
<reference evidence="15" key="1">
    <citation type="submission" date="2018-11" db="EMBL/GenBank/DDBJ databases">
        <authorList>
            <person name="Alioto T."/>
            <person name="Alioto T."/>
        </authorList>
    </citation>
    <scope>NUCLEOTIDE SEQUENCE</scope>
</reference>
<comment type="subcellular location">
    <subcellularLocation>
        <location evidence="1">Nucleus</location>
    </subcellularLocation>
</comment>
<evidence type="ECO:0000259" key="14">
    <source>
        <dbReference type="PROSITE" id="PS51726"/>
    </source>
</evidence>
<evidence type="ECO:0000256" key="5">
    <source>
        <dbReference type="ARBA" id="ARBA00022723"/>
    </source>
</evidence>
<dbReference type="GO" id="GO:0046972">
    <property type="term" value="F:histone H4K16 acetyltransferase activity"/>
    <property type="evidence" value="ECO:0007669"/>
    <property type="project" value="TreeGrafter"/>
</dbReference>
<dbReference type="GO" id="GO:0035267">
    <property type="term" value="C:NuA4 histone acetyltransferase complex"/>
    <property type="evidence" value="ECO:0007669"/>
    <property type="project" value="TreeGrafter"/>
</dbReference>
<evidence type="ECO:0000256" key="1">
    <source>
        <dbReference type="ARBA" id="ARBA00004123"/>
    </source>
</evidence>
<dbReference type="EC" id="2.3.1.48" evidence="3"/>
<evidence type="ECO:0000256" key="8">
    <source>
        <dbReference type="ARBA" id="ARBA00022990"/>
    </source>
</evidence>
<dbReference type="GO" id="GO:0005634">
    <property type="term" value="C:nucleus"/>
    <property type="evidence" value="ECO:0007669"/>
    <property type="project" value="UniProtKB-SubCell"/>
</dbReference>
<dbReference type="PANTHER" id="PTHR10615:SF219">
    <property type="entry name" value="HISTONE ACETYLTRANSFERASE KAT5"/>
    <property type="match status" value="1"/>
</dbReference>
<dbReference type="GO" id="GO:0000724">
    <property type="term" value="P:double-strand break repair via homologous recombination"/>
    <property type="evidence" value="ECO:0007669"/>
    <property type="project" value="TreeGrafter"/>
</dbReference>
<dbReference type="GO" id="GO:0006355">
    <property type="term" value="P:regulation of DNA-templated transcription"/>
    <property type="evidence" value="ECO:0007669"/>
    <property type="project" value="InterPro"/>
</dbReference>
<keyword evidence="16" id="KW-1185">Reference proteome</keyword>
<evidence type="ECO:0000313" key="16">
    <source>
        <dbReference type="Proteomes" id="UP000596742"/>
    </source>
</evidence>
<sequence>MNLNRGPSKSPLGIGFSKCLLKHPPGNEIYRKGHISFFEIDGRKNKAYAQNLCLLAKLFLDHKTLYYDTDPFLFYCMCEIDIKGYHIVGYFSKEKESSEDYNVACILSLPPYQRKGYGKLLIEFSYELSKCEGKTGSPEKPLSDLGLLSYRSYWSQTILEILIGLKPTEGNETPIITINEISELTSIKKEDVISTLQHLNLINYYKGQYIVTLAKEHMDTHNKALQKRKIRIDSKCLHWQPKDWSKRGKW</sequence>
<feature type="active site" description="Proton donor/acceptor" evidence="13">
    <location>
        <position position="139"/>
    </location>
</feature>
<proteinExistence type="inferred from homology"/>
<dbReference type="FunFam" id="3.40.630.30:FF:000002">
    <property type="entry name" value="Histone acetyltransferase"/>
    <property type="match status" value="1"/>
</dbReference>
<evidence type="ECO:0000256" key="4">
    <source>
        <dbReference type="ARBA" id="ARBA00022679"/>
    </source>
</evidence>
<evidence type="ECO:0000256" key="10">
    <source>
        <dbReference type="ARBA" id="ARBA00023163"/>
    </source>
</evidence>
<evidence type="ECO:0000256" key="7">
    <source>
        <dbReference type="ARBA" id="ARBA00022833"/>
    </source>
</evidence>
<gene>
    <name evidence="15" type="ORF">MGAL_10B093907</name>
</gene>
<evidence type="ECO:0000256" key="13">
    <source>
        <dbReference type="PIRSR" id="PIRSR602717-51"/>
    </source>
</evidence>
<feature type="domain" description="MYST-type HAT" evidence="14">
    <location>
        <begin position="1"/>
        <end position="241"/>
    </location>
</feature>
<evidence type="ECO:0000256" key="6">
    <source>
        <dbReference type="ARBA" id="ARBA00022771"/>
    </source>
</evidence>
<dbReference type="FunFam" id="1.10.10.10:FF:000022">
    <property type="entry name" value="Histone acetyltransferase"/>
    <property type="match status" value="1"/>
</dbReference>
<dbReference type="Proteomes" id="UP000596742">
    <property type="component" value="Unassembled WGS sequence"/>
</dbReference>
<keyword evidence="8" id="KW-0007">Acetylation</keyword>
<keyword evidence="9" id="KW-0805">Transcription regulation</keyword>
<dbReference type="PROSITE" id="PS51726">
    <property type="entry name" value="MYST_HAT"/>
    <property type="match status" value="1"/>
</dbReference>
<keyword evidence="6" id="KW-0863">Zinc-finger</keyword>
<evidence type="ECO:0000256" key="9">
    <source>
        <dbReference type="ARBA" id="ARBA00023015"/>
    </source>
</evidence>
<comment type="caution">
    <text evidence="15">The sequence shown here is derived from an EMBL/GenBank/DDBJ whole genome shotgun (WGS) entry which is preliminary data.</text>
</comment>
<keyword evidence="7" id="KW-0862">Zinc</keyword>
<keyword evidence="5" id="KW-0479">Metal-binding</keyword>
<name>A0A8B6BYC1_MYTGA</name>
<dbReference type="Gene3D" id="1.10.10.10">
    <property type="entry name" value="Winged helix-like DNA-binding domain superfamily/Winged helix DNA-binding domain"/>
    <property type="match status" value="1"/>
</dbReference>
<accession>A0A8B6BYC1</accession>
<dbReference type="Pfam" id="PF01853">
    <property type="entry name" value="MOZ_SAS"/>
    <property type="match status" value="1"/>
</dbReference>
<keyword evidence="4 15" id="KW-0808">Transferase</keyword>
<dbReference type="GO" id="GO:0008270">
    <property type="term" value="F:zinc ion binding"/>
    <property type="evidence" value="ECO:0007669"/>
    <property type="project" value="UniProtKB-KW"/>
</dbReference>
<evidence type="ECO:0000256" key="11">
    <source>
        <dbReference type="ARBA" id="ARBA00023242"/>
    </source>
</evidence>
<organism evidence="15 16">
    <name type="scientific">Mytilus galloprovincialis</name>
    <name type="common">Mediterranean mussel</name>
    <dbReference type="NCBI Taxonomy" id="29158"/>
    <lineage>
        <taxon>Eukaryota</taxon>
        <taxon>Metazoa</taxon>
        <taxon>Spiralia</taxon>
        <taxon>Lophotrochozoa</taxon>
        <taxon>Mollusca</taxon>
        <taxon>Bivalvia</taxon>
        <taxon>Autobranchia</taxon>
        <taxon>Pteriomorphia</taxon>
        <taxon>Mytilida</taxon>
        <taxon>Mytiloidea</taxon>
        <taxon>Mytilidae</taxon>
        <taxon>Mytilinae</taxon>
        <taxon>Mytilus</taxon>
    </lineage>
</organism>
<dbReference type="Gene3D" id="3.40.630.30">
    <property type="match status" value="1"/>
</dbReference>
<dbReference type="OrthoDB" id="787137at2759"/>
<dbReference type="InterPro" id="IPR050603">
    <property type="entry name" value="MYST_HAT"/>
</dbReference>
<evidence type="ECO:0000256" key="12">
    <source>
        <dbReference type="ARBA" id="ARBA00023315"/>
    </source>
</evidence>
<dbReference type="InterPro" id="IPR016181">
    <property type="entry name" value="Acyl_CoA_acyltransferase"/>
</dbReference>
<protein>
    <recommendedName>
        <fullName evidence="3">histone acetyltransferase</fullName>
        <ecNumber evidence="3">2.3.1.48</ecNumber>
    </recommendedName>
</protein>
<dbReference type="PANTHER" id="PTHR10615">
    <property type="entry name" value="HISTONE ACETYLTRANSFERASE"/>
    <property type="match status" value="1"/>
</dbReference>
<dbReference type="InterPro" id="IPR036388">
    <property type="entry name" value="WH-like_DNA-bd_sf"/>
</dbReference>
<keyword evidence="11" id="KW-0539">Nucleus</keyword>
<comment type="similarity">
    <text evidence="2">Belongs to the MYST (SAS/MOZ) family.</text>
</comment>
<dbReference type="EMBL" id="UYJE01000902">
    <property type="protein sequence ID" value="VDH97504.1"/>
    <property type="molecule type" value="Genomic_DNA"/>
</dbReference>
<evidence type="ECO:0000256" key="2">
    <source>
        <dbReference type="ARBA" id="ARBA00010107"/>
    </source>
</evidence>
<keyword evidence="10" id="KW-0804">Transcription</keyword>
<dbReference type="AlphaFoldDB" id="A0A8B6BYC1"/>